<dbReference type="EMBL" id="CAXHTA020000016">
    <property type="protein sequence ID" value="CAL5226853.1"/>
    <property type="molecule type" value="Genomic_DNA"/>
</dbReference>
<dbReference type="InterPro" id="IPR006073">
    <property type="entry name" value="GTP-bd"/>
</dbReference>
<evidence type="ECO:0000313" key="4">
    <source>
        <dbReference type="EMBL" id="CAL5226853.1"/>
    </source>
</evidence>
<comment type="caution">
    <text evidence="4">The sequence shown here is derived from an EMBL/GenBank/DDBJ whole genome shotgun (WGS) entry which is preliminary data.</text>
</comment>
<dbReference type="Pfam" id="PF21516">
    <property type="entry name" value="YqeH-like_C"/>
    <property type="match status" value="1"/>
</dbReference>
<name>A0ABP1G9V0_9CHLO</name>
<dbReference type="SUPFAM" id="SSF52540">
    <property type="entry name" value="P-loop containing nucleoside triphosphate hydrolases"/>
    <property type="match status" value="1"/>
</dbReference>
<evidence type="ECO:0000256" key="1">
    <source>
        <dbReference type="SAM" id="MobiDB-lite"/>
    </source>
</evidence>
<dbReference type="Gene3D" id="3.40.50.300">
    <property type="entry name" value="P-loop containing nucleotide triphosphate hydrolases"/>
    <property type="match status" value="1"/>
</dbReference>
<evidence type="ECO:0000259" key="2">
    <source>
        <dbReference type="Pfam" id="PF01926"/>
    </source>
</evidence>
<dbReference type="Proteomes" id="UP001497392">
    <property type="component" value="Unassembled WGS sequence"/>
</dbReference>
<feature type="compositionally biased region" description="Low complexity" evidence="1">
    <location>
        <begin position="128"/>
        <end position="154"/>
    </location>
</feature>
<gene>
    <name evidence="4" type="primary">g9719</name>
    <name evidence="4" type="ORF">VP750_LOCUS8759</name>
</gene>
<sequence>MTILRPCNSSPLHRYLSSHSFKGFRGIAGAPTPSQIWDIGRPFKAGKAADRFRCLASASPSVKSDPQSLPIDPDALHLPRYCAGCGVGLQAENPDLPGYYKVPKKLLEPAGTELNDARIESAPEEASGDPAAAGAMLAAQRASRRASNQEASASGRQERAPEDDVFERFNSLLDDWVVEEEPKVSVRDLDIAAAEEDTDEARILCARCYSLSHYGRIKSQRAEAALPQFDLGRKVGRKIGLQKLRRAVVLVVVDAADFDGSLPRAALEGLFANIEGYQGSQDNRQQGRNDRDVRLLQGSQDNRQQGRSDRDVRLVLAVNKADLLPSQATPRRLEAWVRRRARQGGMPQPAAVMLVSAVKGTGVDQLLIQLHREVGSSGDVWVVGAQNAGKSSLINAMRRAVGHRKPQEELTTAPLPGTTLGMLKVPGLMPARCKMFDTPGVPHAHQLSSRLNPEEVKMLLPRRKLKPRTFRAAVGQTIFVGGVLRVDVQDTPGATLYVTVWASDELICHFGKTESADERYQQNMGSMLAPPLSAEHSLGPLVPHRVTVEGSSWRESSTDIAIAGVGWLGIGVSGSASFDVWTHDGVAITTREAVIPDFARDLERPGFGSKEQQKKIKGKAKAK</sequence>
<dbReference type="InterPro" id="IPR050896">
    <property type="entry name" value="Mito_lipid_metab_GTPase"/>
</dbReference>
<reference evidence="4 5" key="1">
    <citation type="submission" date="2024-06" db="EMBL/GenBank/DDBJ databases">
        <authorList>
            <person name="Kraege A."/>
            <person name="Thomma B."/>
        </authorList>
    </citation>
    <scope>NUCLEOTIDE SEQUENCE [LARGE SCALE GENOMIC DNA]</scope>
</reference>
<feature type="domain" description="G" evidence="2">
    <location>
        <begin position="380"/>
        <end position="444"/>
    </location>
</feature>
<dbReference type="PANTHER" id="PTHR46434">
    <property type="entry name" value="GENETIC INTERACTOR OF PROHIBITINS 3, MITOCHONDRIAL"/>
    <property type="match status" value="1"/>
</dbReference>
<organism evidence="4 5">
    <name type="scientific">Coccomyxa viridis</name>
    <dbReference type="NCBI Taxonomy" id="1274662"/>
    <lineage>
        <taxon>Eukaryota</taxon>
        <taxon>Viridiplantae</taxon>
        <taxon>Chlorophyta</taxon>
        <taxon>core chlorophytes</taxon>
        <taxon>Trebouxiophyceae</taxon>
        <taxon>Trebouxiophyceae incertae sedis</taxon>
        <taxon>Coccomyxaceae</taxon>
        <taxon>Coccomyxa</taxon>
    </lineage>
</organism>
<evidence type="ECO:0000259" key="3">
    <source>
        <dbReference type="Pfam" id="PF21516"/>
    </source>
</evidence>
<evidence type="ECO:0000313" key="5">
    <source>
        <dbReference type="Proteomes" id="UP001497392"/>
    </source>
</evidence>
<accession>A0ABP1G9V0</accession>
<keyword evidence="5" id="KW-1185">Reference proteome</keyword>
<dbReference type="PANTHER" id="PTHR46434:SF1">
    <property type="entry name" value="GENETIC INTERACTOR OF PROHIBITINS 3, MITOCHONDRIAL"/>
    <property type="match status" value="1"/>
</dbReference>
<feature type="domain" description="NOA1/YqeH-like C-terminal" evidence="3">
    <location>
        <begin position="498"/>
        <end position="593"/>
    </location>
</feature>
<dbReference type="CDD" id="cd01855">
    <property type="entry name" value="YqeH"/>
    <property type="match status" value="1"/>
</dbReference>
<dbReference type="InterPro" id="IPR048422">
    <property type="entry name" value="NOA1/YqeH-like_C"/>
</dbReference>
<proteinExistence type="predicted"/>
<feature type="region of interest" description="Disordered" evidence="1">
    <location>
        <begin position="602"/>
        <end position="623"/>
    </location>
</feature>
<dbReference type="Pfam" id="PF01926">
    <property type="entry name" value="MMR_HSR1"/>
    <property type="match status" value="1"/>
</dbReference>
<feature type="region of interest" description="Disordered" evidence="1">
    <location>
        <begin position="122"/>
        <end position="161"/>
    </location>
</feature>
<protein>
    <submittedName>
        <fullName evidence="4">G9719 protein</fullName>
    </submittedName>
</protein>
<dbReference type="InterPro" id="IPR027417">
    <property type="entry name" value="P-loop_NTPase"/>
</dbReference>